<dbReference type="InterPro" id="IPR001810">
    <property type="entry name" value="F-box_dom"/>
</dbReference>
<proteinExistence type="predicted"/>
<keyword evidence="3" id="KW-1185">Reference proteome</keyword>
<evidence type="ECO:0000313" key="3">
    <source>
        <dbReference type="Proteomes" id="UP000623467"/>
    </source>
</evidence>
<feature type="domain" description="F-box" evidence="1">
    <location>
        <begin position="25"/>
        <end position="61"/>
    </location>
</feature>
<evidence type="ECO:0000313" key="2">
    <source>
        <dbReference type="EMBL" id="KAF7367320.1"/>
    </source>
</evidence>
<protein>
    <submittedName>
        <fullName evidence="2">F-box domain-containing protein</fullName>
    </submittedName>
</protein>
<dbReference type="AlphaFoldDB" id="A0A8H6YUD2"/>
<evidence type="ECO:0000259" key="1">
    <source>
        <dbReference type="Pfam" id="PF00646"/>
    </source>
</evidence>
<reference evidence="2" key="1">
    <citation type="submission" date="2020-05" db="EMBL/GenBank/DDBJ databases">
        <title>Mycena genomes resolve the evolution of fungal bioluminescence.</title>
        <authorList>
            <person name="Tsai I.J."/>
        </authorList>
    </citation>
    <scope>NUCLEOTIDE SEQUENCE</scope>
    <source>
        <strain evidence="2">160909Yilan</strain>
    </source>
</reference>
<gene>
    <name evidence="2" type="ORF">MSAN_00794100</name>
</gene>
<dbReference type="OrthoDB" id="3035705at2759"/>
<organism evidence="2 3">
    <name type="scientific">Mycena sanguinolenta</name>
    <dbReference type="NCBI Taxonomy" id="230812"/>
    <lineage>
        <taxon>Eukaryota</taxon>
        <taxon>Fungi</taxon>
        <taxon>Dikarya</taxon>
        <taxon>Basidiomycota</taxon>
        <taxon>Agaricomycotina</taxon>
        <taxon>Agaricomycetes</taxon>
        <taxon>Agaricomycetidae</taxon>
        <taxon>Agaricales</taxon>
        <taxon>Marasmiineae</taxon>
        <taxon>Mycenaceae</taxon>
        <taxon>Mycena</taxon>
    </lineage>
</organism>
<dbReference type="EMBL" id="JACAZH010000005">
    <property type="protein sequence ID" value="KAF7367320.1"/>
    <property type="molecule type" value="Genomic_DNA"/>
</dbReference>
<dbReference type="InterPro" id="IPR036047">
    <property type="entry name" value="F-box-like_dom_sf"/>
</dbReference>
<comment type="caution">
    <text evidence="2">The sequence shown here is derived from an EMBL/GenBank/DDBJ whole genome shotgun (WGS) entry which is preliminary data.</text>
</comment>
<dbReference type="Pfam" id="PF00646">
    <property type="entry name" value="F-box"/>
    <property type="match status" value="1"/>
</dbReference>
<dbReference type="Proteomes" id="UP000623467">
    <property type="component" value="Unassembled WGS sequence"/>
</dbReference>
<accession>A0A8H6YUD2</accession>
<dbReference type="SUPFAM" id="SSF81383">
    <property type="entry name" value="F-box domain"/>
    <property type="match status" value="1"/>
</dbReference>
<sequence length="387" mass="44033">MYLVSHLRRRSRIHKHIGEETGCILPQELVDECLSHLPSPSNELKACALVCRAWCYTAQRLIFSMVSVAWTTNRYQRLEETLHASPHLIQHIRSLTLHRSSAASPEISAFEKICMFPFTHLENVYIFHSSDVTLQSARAMRRLLSLPTLRLLDIQCTFEESPAFLAIWDGCSPSIRHLHLRCHKRWIVNPLRPKQFSLPSVRIVPESLKIDLSSNIDEWLNHDQCPIDISRLAVLAIDTRTAVLSWPRMVPSLQTIEALDLSSRGNGVVDLSLLPNLLFLRIDSISWLSVQVALDTVATIPASSRIHEIILRIATPEAPDAVCEQLDSEIGGLSFPYLSYVGLEMSIPDYNDWASHFPRLCSKDLLVRTSTGNDWFETQIHRRNALH</sequence>
<name>A0A8H6YUD2_9AGAR</name>